<dbReference type="InterPro" id="IPR000884">
    <property type="entry name" value="TSP1_rpt"/>
</dbReference>
<gene>
    <name evidence="3" type="ORF">DPMN_173469</name>
</gene>
<dbReference type="SUPFAM" id="SSF57302">
    <property type="entry name" value="Snake toxin-like"/>
    <property type="match status" value="1"/>
</dbReference>
<dbReference type="Gene3D" id="3.90.215.10">
    <property type="entry name" value="Gamma Fibrinogen, chain A, domain 1"/>
    <property type="match status" value="1"/>
</dbReference>
<evidence type="ECO:0000259" key="2">
    <source>
        <dbReference type="PROSITE" id="PS51406"/>
    </source>
</evidence>
<dbReference type="SMART" id="SM00186">
    <property type="entry name" value="FBG"/>
    <property type="match status" value="1"/>
</dbReference>
<dbReference type="Gene3D" id="2.10.60.10">
    <property type="entry name" value="CD59"/>
    <property type="match status" value="1"/>
</dbReference>
<dbReference type="Gene3D" id="2.20.100.10">
    <property type="entry name" value="Thrombospondin type-1 (TSP1) repeat"/>
    <property type="match status" value="3"/>
</dbReference>
<dbReference type="InterPro" id="IPR045860">
    <property type="entry name" value="Snake_toxin-like_sf"/>
</dbReference>
<dbReference type="Proteomes" id="UP000828390">
    <property type="component" value="Unassembled WGS sequence"/>
</dbReference>
<dbReference type="SMART" id="SM00209">
    <property type="entry name" value="TSP1"/>
    <property type="match status" value="3"/>
</dbReference>
<sequence length="1174" mass="132580">MSSCADVFIELLSTKNGAVCAVWAVMCAGSLSLAAEVNSRVFWSSNNMLEVEPSSLVFGATQQALKVYLQLETKTIQEEDHRSESGWNIQRIRVTGLHMEEDFHVCYSTLQKQVDVQMASSTDVFLGAAKQELWCTCSQRRSRFKKRNIAEKVNGTCKQDFTCKNGLIAVPTVNKDFICCETTQQKIQVSGVDRKMCLKKEFYYCDSTLQKQGLSCSEGKEEDFKKKSLLQLRPITRFQLQRCCRDVLTACDRKGIHQLCLDSSHETYIAVTVRHSLLVSNVARARLWTEEDCQQRDWIQNTNPTTRRVFSTTRRVRFTSRRAVTTRRLCGNSKTNNSTARRAVTARRLNMQHNTKKHIRIVEENSQQQLVCKHYNAILQFDTNVFCSQAVGKPKKERTIAPNPAQAVLAYSRRRSMVQKYLVNKTIGIPLWNRTGLLCHSAGCEDTIRMIAMNRFPFIEYGHCDILDPLAWEACHLGRICKTTNGPILDGYHQLVQGYHQLVQGIAASVFITTIQSRPDAIRYIQDVNMIPAQISDHRVDWESQRFSMIDRVQSIYRRYIRWKMKPRLLLTIILLCQTLRTYHALTCLRCTTVVQPRNCETVMTCPQSDDVCFVERRTDDFGEEGYALGCISQRSCHNTTSYSSTGPCSHCCDNDLCNQEGCGEIGFPSNRGPICYNCHSPLPDGRCHNVDICRTGEVCSVTGKEKFGTQVFTSQCVPNDDCGPHNVGLFIGKPVTFATANARHKKPTYWTHNGVYGRHGRCVLLTVTRHGHERATTPHRKQTVEIVLVMRYKHKAVTWTNAELTDNGAHGLHGPRVPLSVIRHGLEHATHQHRLMAGLIVLVLRCKQKAVTQTNVQTRNRSCDNPAPLPGGRDCPGNMTQTRSCYTEQCIVDGQWGSWTAWSLCTSYCNQTRSRACDNPAPFHGGKDCDGNLTQAQSCYTDKCPVDGQWGSWIAWPLCDAFCSQTRTRLCDSPAPLPGGRDCPGHSGQTQDCETAKCSNKDCSELLKHDDSRQSGVYTITTPITHTKIQVFCDMETDGGGWTVFQKRFNGSENFYRNLSDYKHGFGRVYGEHWLGLTYMYEIVSQGGHQLRLDFIRSNGSKGYDVYGNFSLQPGTNYTLYIGSRLRFSGCVSLIADPNGTPNDNAFSTYDHDVDRHNSGDCANYGHGGWWYN</sequence>
<feature type="non-terminal residue" evidence="3">
    <location>
        <position position="1174"/>
    </location>
</feature>
<dbReference type="SUPFAM" id="SSF56496">
    <property type="entry name" value="Fibrinogen C-terminal domain-like"/>
    <property type="match status" value="1"/>
</dbReference>
<accession>A0A9D4E1M1</accession>
<dbReference type="Pfam" id="PF00147">
    <property type="entry name" value="Fibrinogen_C"/>
    <property type="match status" value="1"/>
</dbReference>
<comment type="caution">
    <text evidence="3">The sequence shown here is derived from an EMBL/GenBank/DDBJ whole genome shotgun (WGS) entry which is preliminary data.</text>
</comment>
<dbReference type="PROSITE" id="PS51406">
    <property type="entry name" value="FIBRINOGEN_C_2"/>
    <property type="match status" value="1"/>
</dbReference>
<dbReference type="AlphaFoldDB" id="A0A9D4E1M1"/>
<dbReference type="SUPFAM" id="SSF82895">
    <property type="entry name" value="TSP-1 type 1 repeat"/>
    <property type="match status" value="3"/>
</dbReference>
<keyword evidence="4" id="KW-1185">Reference proteome</keyword>
<proteinExistence type="predicted"/>
<protein>
    <recommendedName>
        <fullName evidence="2">Fibrinogen C-terminal domain-containing protein</fullName>
    </recommendedName>
</protein>
<reference evidence="3" key="1">
    <citation type="journal article" date="2019" name="bioRxiv">
        <title>The Genome of the Zebra Mussel, Dreissena polymorpha: A Resource for Invasive Species Research.</title>
        <authorList>
            <person name="McCartney M.A."/>
            <person name="Auch B."/>
            <person name="Kono T."/>
            <person name="Mallez S."/>
            <person name="Zhang Y."/>
            <person name="Obille A."/>
            <person name="Becker A."/>
            <person name="Abrahante J.E."/>
            <person name="Garbe J."/>
            <person name="Badalamenti J.P."/>
            <person name="Herman A."/>
            <person name="Mangelson H."/>
            <person name="Liachko I."/>
            <person name="Sullivan S."/>
            <person name="Sone E.D."/>
            <person name="Koren S."/>
            <person name="Silverstein K.A.T."/>
            <person name="Beckman K.B."/>
            <person name="Gohl D.M."/>
        </authorList>
    </citation>
    <scope>NUCLEOTIDE SEQUENCE</scope>
    <source>
        <strain evidence="3">Duluth1</strain>
        <tissue evidence="3">Whole animal</tissue>
    </source>
</reference>
<dbReference type="FunFam" id="2.20.100.10:FF:000002">
    <property type="entry name" value="Unc-5 netrin receptor C"/>
    <property type="match status" value="1"/>
</dbReference>
<dbReference type="CDD" id="cd00117">
    <property type="entry name" value="TFP"/>
    <property type="match status" value="1"/>
</dbReference>
<dbReference type="PROSITE" id="PS50092">
    <property type="entry name" value="TSP1"/>
    <property type="match status" value="3"/>
</dbReference>
<dbReference type="GO" id="GO:0005615">
    <property type="term" value="C:extracellular space"/>
    <property type="evidence" value="ECO:0007669"/>
    <property type="project" value="TreeGrafter"/>
</dbReference>
<name>A0A9D4E1M1_DREPO</name>
<keyword evidence="1" id="KW-1015">Disulfide bond</keyword>
<reference evidence="3" key="2">
    <citation type="submission" date="2020-11" db="EMBL/GenBank/DDBJ databases">
        <authorList>
            <person name="McCartney M.A."/>
            <person name="Auch B."/>
            <person name="Kono T."/>
            <person name="Mallez S."/>
            <person name="Becker A."/>
            <person name="Gohl D.M."/>
            <person name="Silverstein K.A.T."/>
            <person name="Koren S."/>
            <person name="Bechman K.B."/>
            <person name="Herman A."/>
            <person name="Abrahante J.E."/>
            <person name="Garbe J."/>
        </authorList>
    </citation>
    <scope>NUCLEOTIDE SEQUENCE</scope>
    <source>
        <strain evidence="3">Duluth1</strain>
        <tissue evidence="3">Whole animal</tissue>
    </source>
</reference>
<dbReference type="InterPro" id="IPR036056">
    <property type="entry name" value="Fibrinogen-like_C"/>
</dbReference>
<organism evidence="3 4">
    <name type="scientific">Dreissena polymorpha</name>
    <name type="common">Zebra mussel</name>
    <name type="synonym">Mytilus polymorpha</name>
    <dbReference type="NCBI Taxonomy" id="45954"/>
    <lineage>
        <taxon>Eukaryota</taxon>
        <taxon>Metazoa</taxon>
        <taxon>Spiralia</taxon>
        <taxon>Lophotrochozoa</taxon>
        <taxon>Mollusca</taxon>
        <taxon>Bivalvia</taxon>
        <taxon>Autobranchia</taxon>
        <taxon>Heteroconchia</taxon>
        <taxon>Euheterodonta</taxon>
        <taxon>Imparidentia</taxon>
        <taxon>Neoheterodontei</taxon>
        <taxon>Myida</taxon>
        <taxon>Dreissenoidea</taxon>
        <taxon>Dreissenidae</taxon>
        <taxon>Dreissena</taxon>
    </lineage>
</organism>
<dbReference type="PANTHER" id="PTHR19143">
    <property type="entry name" value="FIBRINOGEN/TENASCIN/ANGIOPOEITIN"/>
    <property type="match status" value="1"/>
</dbReference>
<evidence type="ECO:0000313" key="3">
    <source>
        <dbReference type="EMBL" id="KAH3772134.1"/>
    </source>
</evidence>
<evidence type="ECO:0000256" key="1">
    <source>
        <dbReference type="ARBA" id="ARBA00023157"/>
    </source>
</evidence>
<dbReference type="Pfam" id="PF00090">
    <property type="entry name" value="TSP_1"/>
    <property type="match status" value="3"/>
</dbReference>
<dbReference type="EMBL" id="JAIWYP010000009">
    <property type="protein sequence ID" value="KAH3772134.1"/>
    <property type="molecule type" value="Genomic_DNA"/>
</dbReference>
<dbReference type="InterPro" id="IPR002181">
    <property type="entry name" value="Fibrinogen_a/b/g_C_dom"/>
</dbReference>
<evidence type="ECO:0000313" key="4">
    <source>
        <dbReference type="Proteomes" id="UP000828390"/>
    </source>
</evidence>
<feature type="domain" description="Fibrinogen C-terminal" evidence="2">
    <location>
        <begin position="995"/>
        <end position="1174"/>
    </location>
</feature>
<dbReference type="NCBIfam" id="NF040941">
    <property type="entry name" value="GGGWT_bact"/>
    <property type="match status" value="1"/>
</dbReference>
<dbReference type="InterPro" id="IPR036383">
    <property type="entry name" value="TSP1_rpt_sf"/>
</dbReference>
<dbReference type="InterPro" id="IPR014716">
    <property type="entry name" value="Fibrinogen_a/b/g_C_1"/>
</dbReference>
<dbReference type="InterPro" id="IPR050373">
    <property type="entry name" value="Fibrinogen_C-term_domain"/>
</dbReference>